<gene>
    <name evidence="1" type="ORF">MKS88_001784</name>
</gene>
<reference evidence="1" key="1">
    <citation type="submission" date="2022-06" db="EMBL/GenBank/DDBJ databases">
        <title>The First Complete Genome of the Simian Malaria Parasite Plasmodium brasilianum.</title>
        <authorList>
            <person name="Bajic M."/>
            <person name="Ravishankar S."/>
        </authorList>
    </citation>
    <scope>NUCLEOTIDE SEQUENCE</scope>
    <source>
        <strain evidence="1">Bolivian I</strain>
    </source>
</reference>
<proteinExistence type="predicted"/>
<protein>
    <submittedName>
        <fullName evidence="1">Uncharacterized protein</fullName>
    </submittedName>
</protein>
<evidence type="ECO:0000313" key="1">
    <source>
        <dbReference type="EMBL" id="KAI4839240.1"/>
    </source>
</evidence>
<dbReference type="Proteomes" id="UP001056978">
    <property type="component" value="Chromosome 7"/>
</dbReference>
<name>A0ACB9YC03_PLABR</name>
<keyword evidence="2" id="KW-1185">Reference proteome</keyword>
<accession>A0ACB9YC03</accession>
<dbReference type="EMBL" id="CM043775">
    <property type="protein sequence ID" value="KAI4839240.1"/>
    <property type="molecule type" value="Genomic_DNA"/>
</dbReference>
<organism evidence="1 2">
    <name type="scientific">Plasmodium brasilianum</name>
    <dbReference type="NCBI Taxonomy" id="5824"/>
    <lineage>
        <taxon>Eukaryota</taxon>
        <taxon>Sar</taxon>
        <taxon>Alveolata</taxon>
        <taxon>Apicomplexa</taxon>
        <taxon>Aconoidasida</taxon>
        <taxon>Haemosporida</taxon>
        <taxon>Plasmodiidae</taxon>
        <taxon>Plasmodium</taxon>
        <taxon>Plasmodium (Plasmodium)</taxon>
    </lineage>
</organism>
<evidence type="ECO:0000313" key="2">
    <source>
        <dbReference type="Proteomes" id="UP001056978"/>
    </source>
</evidence>
<sequence>MEQKIKLILFIKIFLFVFLSWMCHLNSDLRGFKRFFNERYMVYRKLRTGTYRFLANCKNNIEKSITGLKEDVTNYGIKEKNNIYNTEKGTNAKNKHSHGLLSEHASGYRKAMKNKSCIFETKKYSHLEKKIFKELDYQNFLEKNKIISDKLYKTIIRKKYGLRFVIPLLLFLFLSLGLILDLSVGYGLLRGFYYIMSLTCSNNWAENLRNLLKNESVSFFFQPIEQISGSKGNYYIYIPGFFGTLIYFTSFFILGVTIISGIIYYHKKVKKYEKIKFKKR</sequence>
<comment type="caution">
    <text evidence="1">The sequence shown here is derived from an EMBL/GenBank/DDBJ whole genome shotgun (WGS) entry which is preliminary data.</text>
</comment>